<dbReference type="PANTHER" id="PTHR18866:SF33">
    <property type="entry name" value="METHYLCROTONOYL-COA CARBOXYLASE SUBUNIT ALPHA, MITOCHONDRIAL-RELATED"/>
    <property type="match status" value="1"/>
</dbReference>
<dbReference type="PROSITE" id="PS00867">
    <property type="entry name" value="CPSASE_2"/>
    <property type="match status" value="1"/>
</dbReference>
<evidence type="ECO:0000313" key="8">
    <source>
        <dbReference type="EMBL" id="PQA85679.1"/>
    </source>
</evidence>
<dbReference type="OrthoDB" id="9763189at2"/>
<protein>
    <submittedName>
        <fullName evidence="8">Acetyl-CoA carboxylase biotin carboxylase subunit</fullName>
        <ecNumber evidence="8">6.4.1.2</ecNumber>
    </submittedName>
</protein>
<dbReference type="GO" id="GO:0046872">
    <property type="term" value="F:metal ion binding"/>
    <property type="evidence" value="ECO:0007669"/>
    <property type="project" value="InterPro"/>
</dbReference>
<dbReference type="Gene3D" id="3.30.470.20">
    <property type="entry name" value="ATP-grasp fold, B domain"/>
    <property type="match status" value="1"/>
</dbReference>
<dbReference type="InterPro" id="IPR050856">
    <property type="entry name" value="Biotin_carboxylase_complex"/>
</dbReference>
<dbReference type="InterPro" id="IPR005481">
    <property type="entry name" value="BC-like_N"/>
</dbReference>
<dbReference type="FunFam" id="3.30.1490.20:FF:000003">
    <property type="entry name" value="acetyl-CoA carboxylase isoform X1"/>
    <property type="match status" value="1"/>
</dbReference>
<evidence type="ECO:0000259" key="6">
    <source>
        <dbReference type="PROSITE" id="PS50975"/>
    </source>
</evidence>
<dbReference type="EMBL" id="PJCH01000017">
    <property type="protein sequence ID" value="PQA85679.1"/>
    <property type="molecule type" value="Genomic_DNA"/>
</dbReference>
<evidence type="ECO:0000256" key="4">
    <source>
        <dbReference type="ARBA" id="ARBA00023267"/>
    </source>
</evidence>
<evidence type="ECO:0000256" key="3">
    <source>
        <dbReference type="ARBA" id="ARBA00022840"/>
    </source>
</evidence>
<dbReference type="SMART" id="SM00878">
    <property type="entry name" value="Biotin_carb_C"/>
    <property type="match status" value="1"/>
</dbReference>
<dbReference type="RefSeq" id="WP_104832318.1">
    <property type="nucleotide sequence ID" value="NZ_PJCH01000017.1"/>
</dbReference>
<dbReference type="GO" id="GO:0003989">
    <property type="term" value="F:acetyl-CoA carboxylase activity"/>
    <property type="evidence" value="ECO:0007669"/>
    <property type="project" value="UniProtKB-EC"/>
</dbReference>
<keyword evidence="9" id="KW-1185">Reference proteome</keyword>
<dbReference type="SUPFAM" id="SSF56059">
    <property type="entry name" value="Glutathione synthetase ATP-binding domain-like"/>
    <property type="match status" value="1"/>
</dbReference>
<dbReference type="AlphaFoldDB" id="A0A2S7JZJ7"/>
<dbReference type="Proteomes" id="UP000239504">
    <property type="component" value="Unassembled WGS sequence"/>
</dbReference>
<feature type="domain" description="ATP-grasp" evidence="6">
    <location>
        <begin position="123"/>
        <end position="318"/>
    </location>
</feature>
<dbReference type="InterPro" id="IPR016185">
    <property type="entry name" value="PreATP-grasp_dom_sf"/>
</dbReference>
<dbReference type="PROSITE" id="PS50979">
    <property type="entry name" value="BC"/>
    <property type="match status" value="1"/>
</dbReference>
<evidence type="ECO:0000256" key="2">
    <source>
        <dbReference type="ARBA" id="ARBA00022741"/>
    </source>
</evidence>
<keyword evidence="1 8" id="KW-0436">Ligase</keyword>
<feature type="domain" description="Biotin carboxylation" evidence="7">
    <location>
        <begin position="4"/>
        <end position="447"/>
    </location>
</feature>
<dbReference type="GO" id="GO:0005524">
    <property type="term" value="F:ATP binding"/>
    <property type="evidence" value="ECO:0007669"/>
    <property type="project" value="UniProtKB-UniRule"/>
</dbReference>
<dbReference type="InterPro" id="IPR011764">
    <property type="entry name" value="Biotin_carboxylation_dom"/>
</dbReference>
<evidence type="ECO:0000256" key="1">
    <source>
        <dbReference type="ARBA" id="ARBA00022598"/>
    </source>
</evidence>
<comment type="caution">
    <text evidence="8">The sequence shown here is derived from an EMBL/GenBank/DDBJ whole genome shotgun (WGS) entry which is preliminary data.</text>
</comment>
<dbReference type="SUPFAM" id="SSF52440">
    <property type="entry name" value="PreATP-grasp domain"/>
    <property type="match status" value="1"/>
</dbReference>
<dbReference type="InterPro" id="IPR005482">
    <property type="entry name" value="Biotin_COase_C"/>
</dbReference>
<dbReference type="Pfam" id="PF00289">
    <property type="entry name" value="Biotin_carb_N"/>
    <property type="match status" value="1"/>
</dbReference>
<dbReference type="InterPro" id="IPR005479">
    <property type="entry name" value="CPAse_ATP-bd"/>
</dbReference>
<evidence type="ECO:0000313" key="9">
    <source>
        <dbReference type="Proteomes" id="UP000239504"/>
    </source>
</evidence>
<proteinExistence type="predicted"/>
<dbReference type="EC" id="6.4.1.2" evidence="8"/>
<keyword evidence="4" id="KW-0092">Biotin</keyword>
<dbReference type="PANTHER" id="PTHR18866">
    <property type="entry name" value="CARBOXYLASE:PYRUVATE/ACETYL-COA/PROPIONYL-COA CARBOXYLASE"/>
    <property type="match status" value="1"/>
</dbReference>
<keyword evidence="3 5" id="KW-0067">ATP-binding</keyword>
<sequence length="453" mass="48016">MRNNINTLFIANRGEIALRIIRTAKKLGLKTALGVSDADAGSRAAAEADHVARLGPAPSSQSYLNIEKVVAAAKEAGADAVHPGYGFLSENIKFARAVAEAGMVFVGPDPEALEAMGDKLKARAVAIEAGLPVVPGGEAETVEEAASIAGETGYPLLIKAVSGGGGRGMKRVDDEKDLKSQIGYAMSEAEAAFGDPRIYVERFIASGRHVEVQVIGDGTRAIHLGTRDCSIQRRFQKLVEEAPAPNIPDAKHRAIEDAAVKLAEHLHYKGAGTVEFLVDAETFDFFFLEMNARIQVEHPVTEEVTGVDIVEQQLLIADGAPLGYEQRDIEIQGAAIEVRINAEDPNADFRPSPGLVAKAEWPAGAGVRVDSHIRSGDNIPPTYDSLIGKLIVYGATREEAVARAAAALATLNVEGVKTTAPLHARIMDDARFKKGGVDTRFFEGLSAKGGANG</sequence>
<evidence type="ECO:0000256" key="5">
    <source>
        <dbReference type="PROSITE-ProRule" id="PRU00409"/>
    </source>
</evidence>
<reference evidence="8 9" key="1">
    <citation type="submission" date="2017-12" db="EMBL/GenBank/DDBJ databases">
        <authorList>
            <person name="Hurst M.R.H."/>
        </authorList>
    </citation>
    <scope>NUCLEOTIDE SEQUENCE [LARGE SCALE GENOMIC DNA]</scope>
    <source>
        <strain evidence="8 9">SY-3-19</strain>
    </source>
</reference>
<evidence type="ECO:0000259" key="7">
    <source>
        <dbReference type="PROSITE" id="PS50979"/>
    </source>
</evidence>
<dbReference type="InterPro" id="IPR011761">
    <property type="entry name" value="ATP-grasp"/>
</dbReference>
<accession>A0A2S7JZJ7</accession>
<dbReference type="SUPFAM" id="SSF51246">
    <property type="entry name" value="Rudiment single hybrid motif"/>
    <property type="match status" value="1"/>
</dbReference>
<gene>
    <name evidence="8" type="ORF">CW354_22395</name>
</gene>
<keyword evidence="2 5" id="KW-0547">Nucleotide-binding</keyword>
<name>A0A2S7JZJ7_9PROT</name>
<organism evidence="8 9">
    <name type="scientific">Hyphococcus luteus</name>
    <dbReference type="NCBI Taxonomy" id="2058213"/>
    <lineage>
        <taxon>Bacteria</taxon>
        <taxon>Pseudomonadati</taxon>
        <taxon>Pseudomonadota</taxon>
        <taxon>Alphaproteobacteria</taxon>
        <taxon>Parvularculales</taxon>
        <taxon>Parvularculaceae</taxon>
        <taxon>Hyphococcus</taxon>
    </lineage>
</organism>
<dbReference type="Pfam" id="PF02786">
    <property type="entry name" value="CPSase_L_D2"/>
    <property type="match status" value="1"/>
</dbReference>
<dbReference type="InterPro" id="IPR011054">
    <property type="entry name" value="Rudment_hybrid_motif"/>
</dbReference>
<dbReference type="Pfam" id="PF02785">
    <property type="entry name" value="Biotin_carb_C"/>
    <property type="match status" value="1"/>
</dbReference>
<dbReference type="PROSITE" id="PS50975">
    <property type="entry name" value="ATP_GRASP"/>
    <property type="match status" value="1"/>
</dbReference>